<dbReference type="KEGG" id="vg:18990486"/>
<organism evidence="2 3">
    <name type="scientific">Mycobacterium phage SkiPole</name>
    <dbReference type="NCBI Taxonomy" id="701456"/>
    <lineage>
        <taxon>Viruses</taxon>
        <taxon>Duplodnaviria</taxon>
        <taxon>Heunggongvirae</taxon>
        <taxon>Uroviricota</taxon>
        <taxon>Caudoviricetes</taxon>
        <taxon>Fromanvirus</taxon>
        <taxon>Fromanvirus skipole</taxon>
    </lineage>
</organism>
<keyword evidence="1" id="KW-1133">Transmembrane helix</keyword>
<dbReference type="RefSeq" id="YP_009019171.1">
    <property type="nucleotide sequence ID" value="NC_023748.1"/>
</dbReference>
<dbReference type="OrthoDB" id="28299at10239"/>
<keyword evidence="1" id="KW-0472">Membrane</keyword>
<reference evidence="2 3" key="1">
    <citation type="submission" date="2009-11" db="EMBL/GenBank/DDBJ databases">
        <authorList>
            <person name="Leuba K.D."/>
            <person name="Ko C."/>
            <person name="Russell D.A."/>
            <person name="Fritz M.J."/>
            <person name="Jacobs-Sera D."/>
            <person name="Hendrix R.W."/>
            <person name="Hatfull G.F."/>
        </authorList>
    </citation>
    <scope>NUCLEOTIDE SEQUENCE [LARGE SCALE GENOMIC DNA]</scope>
</reference>
<dbReference type="Proteomes" id="UP000001896">
    <property type="component" value="Segment"/>
</dbReference>
<dbReference type="GeneID" id="18990486"/>
<keyword evidence="3" id="KW-1185">Reference proteome</keyword>
<keyword evidence="1" id="KW-0812">Transmembrane</keyword>
<proteinExistence type="predicted"/>
<sequence>MRRRNLMRNLVDMTAALIIISFIPVMLAVIAGYAVVARP</sequence>
<feature type="transmembrane region" description="Helical" evidence="1">
    <location>
        <begin position="12"/>
        <end position="36"/>
    </location>
</feature>
<evidence type="ECO:0000313" key="3">
    <source>
        <dbReference type="Proteomes" id="UP000001896"/>
    </source>
</evidence>
<protein>
    <submittedName>
        <fullName evidence="2">Uncharacterized protein</fullName>
    </submittedName>
</protein>
<dbReference type="EMBL" id="GU247132">
    <property type="protein sequence ID" value="ADA83815.1"/>
    <property type="molecule type" value="Genomic_DNA"/>
</dbReference>
<accession>D2XRU0</accession>
<evidence type="ECO:0000256" key="1">
    <source>
        <dbReference type="SAM" id="Phobius"/>
    </source>
</evidence>
<gene>
    <name evidence="2" type="primary">96</name>
    <name evidence="2" type="ORF">SKIPOLE_96</name>
</gene>
<name>D2XRU0_9CAUD</name>
<evidence type="ECO:0000313" key="2">
    <source>
        <dbReference type="EMBL" id="ADA83815.1"/>
    </source>
</evidence>